<dbReference type="PANTHER" id="PTHR10827:SF98">
    <property type="entry name" value="45 KDA CALCIUM-BINDING PROTEIN"/>
    <property type="match status" value="1"/>
</dbReference>
<evidence type="ECO:0000256" key="3">
    <source>
        <dbReference type="ARBA" id="ARBA00022837"/>
    </source>
</evidence>
<proteinExistence type="predicted"/>
<keyword evidence="1" id="KW-0479">Metal-binding</keyword>
<dbReference type="GO" id="GO:0046872">
    <property type="term" value="F:metal ion binding"/>
    <property type="evidence" value="ECO:0007669"/>
    <property type="project" value="UniProtKB-KW"/>
</dbReference>
<keyword evidence="4" id="KW-0732">Signal</keyword>
<evidence type="ECO:0000313" key="6">
    <source>
        <dbReference type="Proteomes" id="UP000663879"/>
    </source>
</evidence>
<feature type="chain" id="PRO_5032622081" evidence="4">
    <location>
        <begin position="20"/>
        <end position="310"/>
    </location>
</feature>
<dbReference type="Proteomes" id="UP000663879">
    <property type="component" value="Unassembled WGS sequence"/>
</dbReference>
<dbReference type="OrthoDB" id="293868at2759"/>
<keyword evidence="3" id="KW-0106">Calcium</keyword>
<keyword evidence="6" id="KW-1185">Reference proteome</keyword>
<evidence type="ECO:0000256" key="1">
    <source>
        <dbReference type="ARBA" id="ARBA00022723"/>
    </source>
</evidence>
<protein>
    <submittedName>
        <fullName evidence="5">Uncharacterized protein</fullName>
    </submittedName>
</protein>
<organism evidence="5 6">
    <name type="scientific">Brachionus calyciflorus</name>
    <dbReference type="NCBI Taxonomy" id="104777"/>
    <lineage>
        <taxon>Eukaryota</taxon>
        <taxon>Metazoa</taxon>
        <taxon>Spiralia</taxon>
        <taxon>Gnathifera</taxon>
        <taxon>Rotifera</taxon>
        <taxon>Eurotatoria</taxon>
        <taxon>Monogononta</taxon>
        <taxon>Pseudotrocha</taxon>
        <taxon>Ploima</taxon>
        <taxon>Brachionidae</taxon>
        <taxon>Brachionus</taxon>
    </lineage>
</organism>
<dbReference type="InterPro" id="IPR018247">
    <property type="entry name" value="EF_Hand_1_Ca_BS"/>
</dbReference>
<reference evidence="5" key="1">
    <citation type="submission" date="2021-02" db="EMBL/GenBank/DDBJ databases">
        <authorList>
            <person name="Nowell W R."/>
        </authorList>
    </citation>
    <scope>NUCLEOTIDE SEQUENCE</scope>
    <source>
        <strain evidence="5">Ploen Becks lab</strain>
    </source>
</reference>
<dbReference type="PROSITE" id="PS00018">
    <property type="entry name" value="EF_HAND_1"/>
    <property type="match status" value="1"/>
</dbReference>
<evidence type="ECO:0000256" key="2">
    <source>
        <dbReference type="ARBA" id="ARBA00022737"/>
    </source>
</evidence>
<feature type="signal peptide" evidence="4">
    <location>
        <begin position="1"/>
        <end position="19"/>
    </location>
</feature>
<dbReference type="PANTHER" id="PTHR10827">
    <property type="entry name" value="RETICULOCALBIN"/>
    <property type="match status" value="1"/>
</dbReference>
<keyword evidence="2" id="KW-0677">Repeat</keyword>
<name>A0A813M1B5_9BILA</name>
<dbReference type="InterPro" id="IPR011992">
    <property type="entry name" value="EF-hand-dom_pair"/>
</dbReference>
<evidence type="ECO:0000256" key="4">
    <source>
        <dbReference type="SAM" id="SignalP"/>
    </source>
</evidence>
<accession>A0A813M1B5</accession>
<dbReference type="SUPFAM" id="SSF47473">
    <property type="entry name" value="EF-hand"/>
    <property type="match status" value="1"/>
</dbReference>
<gene>
    <name evidence="5" type="ORF">OXX778_LOCUS163</name>
</gene>
<dbReference type="EMBL" id="CAJNOC010000007">
    <property type="protein sequence ID" value="CAF0704559.1"/>
    <property type="molecule type" value="Genomic_DNA"/>
</dbReference>
<comment type="caution">
    <text evidence="5">The sequence shown here is derived from an EMBL/GenBank/DDBJ whole genome shotgun (WGS) entry which is preliminary data.</text>
</comment>
<dbReference type="Gene3D" id="1.10.238.10">
    <property type="entry name" value="EF-hand"/>
    <property type="match status" value="2"/>
</dbReference>
<dbReference type="AlphaFoldDB" id="A0A813M1B5"/>
<evidence type="ECO:0000313" key="5">
    <source>
        <dbReference type="EMBL" id="CAF0704559.1"/>
    </source>
</evidence>
<sequence length="310" mass="36942">MKFLLFLSYVLIVLEPIKADIEYTNTENLQKEELSEKPVLDLENKLCNSKTEDLWKIFETKIDTNNDSVISVNELENYLWKKIKDLHYEEMMMQVKRIDPQSTNKIKFESYLKDIFDYLDDVKILENENLSDEYKEMKQLYKIEKEMWIHLANSTDQTLDYETFYKIIFPEEFPEIESFNEVVTFKAYDSDNDSYLSVQEFLDYSKDVDESIVNIVKNKFTKQIDLNSDNKLDLDEFKIWNKQVISSLGQIINDEKNYLINCCDEDKSGSWIRSEIENNCESFMNSLITNYSMDLKENFKTKKSNTKVEL</sequence>